<dbReference type="EnsemblMetazoa" id="GBRI045029-RA">
    <property type="protein sequence ID" value="GBRI045029-PA"/>
    <property type="gene ID" value="GBRI045029"/>
</dbReference>
<evidence type="ECO:0000313" key="2">
    <source>
        <dbReference type="EnsemblMetazoa" id="GBRI045029-PA"/>
    </source>
</evidence>
<evidence type="ECO:0000313" key="3">
    <source>
        <dbReference type="Proteomes" id="UP000091820"/>
    </source>
</evidence>
<keyword evidence="1" id="KW-1133">Transmembrane helix</keyword>
<feature type="transmembrane region" description="Helical" evidence="1">
    <location>
        <begin position="40"/>
        <end position="61"/>
    </location>
</feature>
<keyword evidence="1" id="KW-0472">Membrane</keyword>
<protein>
    <submittedName>
        <fullName evidence="2">Uncharacterized protein</fullName>
    </submittedName>
</protein>
<organism evidence="2 3">
    <name type="scientific">Glossina brevipalpis</name>
    <dbReference type="NCBI Taxonomy" id="37001"/>
    <lineage>
        <taxon>Eukaryota</taxon>
        <taxon>Metazoa</taxon>
        <taxon>Ecdysozoa</taxon>
        <taxon>Arthropoda</taxon>
        <taxon>Hexapoda</taxon>
        <taxon>Insecta</taxon>
        <taxon>Pterygota</taxon>
        <taxon>Neoptera</taxon>
        <taxon>Endopterygota</taxon>
        <taxon>Diptera</taxon>
        <taxon>Brachycera</taxon>
        <taxon>Muscomorpha</taxon>
        <taxon>Hippoboscoidea</taxon>
        <taxon>Glossinidae</taxon>
        <taxon>Glossina</taxon>
    </lineage>
</organism>
<dbReference type="Proteomes" id="UP000091820">
    <property type="component" value="Unassembled WGS sequence"/>
</dbReference>
<reference evidence="3" key="1">
    <citation type="submission" date="2014-03" db="EMBL/GenBank/DDBJ databases">
        <authorList>
            <person name="Aksoy S."/>
            <person name="Warren W."/>
            <person name="Wilson R.K."/>
        </authorList>
    </citation>
    <scope>NUCLEOTIDE SEQUENCE [LARGE SCALE GENOMIC DNA]</scope>
    <source>
        <strain evidence="3">IAEA</strain>
    </source>
</reference>
<keyword evidence="3" id="KW-1185">Reference proteome</keyword>
<sequence>MKKRLLKSLFKRHIIGFCSKSLRTSLLQEYHSKQSHGQHYLNDVMFLIGIMETYFVFISYYDLRKYETISKALRILCPIFQTNVISELHCKSLNLEHNNRSY</sequence>
<reference evidence="2" key="2">
    <citation type="submission" date="2020-05" db="UniProtKB">
        <authorList>
            <consortium name="EnsemblMetazoa"/>
        </authorList>
    </citation>
    <scope>IDENTIFICATION</scope>
    <source>
        <strain evidence="2">IAEA</strain>
    </source>
</reference>
<proteinExistence type="predicted"/>
<evidence type="ECO:0000256" key="1">
    <source>
        <dbReference type="SAM" id="Phobius"/>
    </source>
</evidence>
<name>A0A1A9X5K8_9MUSC</name>
<accession>A0A1A9X5K8</accession>
<dbReference type="AlphaFoldDB" id="A0A1A9X5K8"/>
<keyword evidence="1" id="KW-0812">Transmembrane</keyword>
<dbReference type="VEuPathDB" id="VectorBase:GBRI045029"/>